<dbReference type="SMART" id="SM00530">
    <property type="entry name" value="HTH_XRE"/>
    <property type="match status" value="1"/>
</dbReference>
<evidence type="ECO:0000313" key="3">
    <source>
        <dbReference type="Proteomes" id="UP000466799"/>
    </source>
</evidence>
<dbReference type="Pfam" id="PF13443">
    <property type="entry name" value="HTH_26"/>
    <property type="match status" value="1"/>
</dbReference>
<dbReference type="EMBL" id="WHJL01000002">
    <property type="protein sequence ID" value="MPQ34481.1"/>
    <property type="molecule type" value="Genomic_DNA"/>
</dbReference>
<sequence length="113" mass="12727">MEDIVKIFATNLNRLMDDRGENLTQLSNRIGVAYSTVSDWQHGRKMPRSGSLQKLADHFGVNITYLTSNHSGLSDNQPVDLLDGVRMYNGKPISDQEKDMIKALLDAYRKGDD</sequence>
<accession>A0A843R037</accession>
<protein>
    <submittedName>
        <fullName evidence="2">Helix-turn-helix domain-containing protein</fullName>
    </submittedName>
</protein>
<dbReference type="Proteomes" id="UP000466799">
    <property type="component" value="Unassembled WGS sequence"/>
</dbReference>
<comment type="caution">
    <text evidence="2">The sequence shown here is derived from an EMBL/GenBank/DDBJ whole genome shotgun (WGS) entry which is preliminary data.</text>
</comment>
<evidence type="ECO:0000259" key="1">
    <source>
        <dbReference type="PROSITE" id="PS50943"/>
    </source>
</evidence>
<dbReference type="PROSITE" id="PS50943">
    <property type="entry name" value="HTH_CROC1"/>
    <property type="match status" value="1"/>
</dbReference>
<dbReference type="CDD" id="cd00093">
    <property type="entry name" value="HTH_XRE"/>
    <property type="match status" value="1"/>
</dbReference>
<dbReference type="SUPFAM" id="SSF47413">
    <property type="entry name" value="lambda repressor-like DNA-binding domains"/>
    <property type="match status" value="1"/>
</dbReference>
<feature type="domain" description="HTH cro/C1-type" evidence="1">
    <location>
        <begin position="12"/>
        <end position="66"/>
    </location>
</feature>
<dbReference type="GO" id="GO:0003677">
    <property type="term" value="F:DNA binding"/>
    <property type="evidence" value="ECO:0007669"/>
    <property type="project" value="InterPro"/>
</dbReference>
<evidence type="ECO:0000313" key="2">
    <source>
        <dbReference type="EMBL" id="MPQ34481.1"/>
    </source>
</evidence>
<dbReference type="InterPro" id="IPR010982">
    <property type="entry name" value="Lambda_DNA-bd_dom_sf"/>
</dbReference>
<dbReference type="Gene3D" id="1.10.260.40">
    <property type="entry name" value="lambda repressor-like DNA-binding domains"/>
    <property type="match status" value="1"/>
</dbReference>
<gene>
    <name evidence="2" type="ORF">GC247_00740</name>
</gene>
<reference evidence="2 3" key="1">
    <citation type="submission" date="2019-10" db="EMBL/GenBank/DDBJ databases">
        <title>Genome Sequencing and assembly of Lactobacillus fermentum I2, a lactic acid bacteria.</title>
        <authorList>
            <person name="Lopes L.S."/>
            <person name="Persinoti G.F."/>
            <person name="Riano-Pachon D.M."/>
            <person name="Labate C.A."/>
        </authorList>
    </citation>
    <scope>NUCLEOTIDE SEQUENCE [LARGE SCALE GENOMIC DNA]</scope>
    <source>
        <strain evidence="2 3">I2</strain>
    </source>
</reference>
<dbReference type="InterPro" id="IPR001387">
    <property type="entry name" value="Cro/C1-type_HTH"/>
</dbReference>
<dbReference type="AlphaFoldDB" id="A0A843R037"/>
<name>A0A843R037_LIMFE</name>
<organism evidence="2 3">
    <name type="scientific">Limosilactobacillus fermentum</name>
    <name type="common">Lactobacillus fermentum</name>
    <dbReference type="NCBI Taxonomy" id="1613"/>
    <lineage>
        <taxon>Bacteria</taxon>
        <taxon>Bacillati</taxon>
        <taxon>Bacillota</taxon>
        <taxon>Bacilli</taxon>
        <taxon>Lactobacillales</taxon>
        <taxon>Lactobacillaceae</taxon>
        <taxon>Limosilactobacillus</taxon>
    </lineage>
</organism>
<proteinExistence type="predicted"/>
<dbReference type="RefSeq" id="WP_152728122.1">
    <property type="nucleotide sequence ID" value="NZ_JAQIFL010000196.1"/>
</dbReference>